<feature type="region of interest" description="Disordered" evidence="1">
    <location>
        <begin position="441"/>
        <end position="478"/>
    </location>
</feature>
<dbReference type="EMBL" id="KI965463">
    <property type="protein sequence ID" value="EUD68236.1"/>
    <property type="molecule type" value="Genomic_DNA"/>
</dbReference>
<sequence>MNIFNARCCLLTLFFFLFEEKFCKKGAALSCVFSHANEEREGSGGTFALSNGPIYYAPSGGLAPCAVISRQLSGDEEDRGEDDGEDGGEDSAEDRDDDGGLPGGRFPYEEGKKRGLMSGACTHHLDGDADEQTAGHGGAKRKMSKKEEETEDNKIEKLVNVEMKNLEAGKETHEYPKAEPDKEDEGSGQGRRAKLRCANKLNYIQVTANDQREDDLSAENHEEIAADFVEIPHRIKEDMNGMPTKQNETEEAYDRINPGEKENNANELKFVEGKAHMQEGEQHREYSTGPIGEREKQRSSSPPSNGYTKNSFVDLKIVADKLPLKLTNKVGSSLRHKRLEKTVHKHLPWSFLASDSGSNRGPWKDVSRRTYNTSPFSFASIHTLNALHLMPMNFQIQNSVMKLSDEAYDELKLKSSVQVYEKDALVDYNYENFEVKEGEKSNDGKDIYKEKDGEGGSDGENGSDEEGDADSKSDQNNGSDGRGFFDGTLFTYAIYILIGVIILLLIFVIYYYDLINKVKRRISSMRKNNKSMTIKNDTSAGIYVDDAYMESRHV</sequence>
<feature type="region of interest" description="Disordered" evidence="1">
    <location>
        <begin position="72"/>
        <end position="192"/>
    </location>
</feature>
<feature type="compositionally biased region" description="Acidic residues" evidence="1">
    <location>
        <begin position="455"/>
        <end position="468"/>
    </location>
</feature>
<dbReference type="OrthoDB" id="387446at2759"/>
<feature type="compositionally biased region" description="Basic and acidic residues" evidence="1">
    <location>
        <begin position="145"/>
        <end position="180"/>
    </location>
</feature>
<proteinExistence type="predicted"/>
<evidence type="ECO:0000313" key="4">
    <source>
        <dbReference type="EMBL" id="EUD68236.1"/>
    </source>
</evidence>
<feature type="signal peptide" evidence="3">
    <location>
        <begin position="1"/>
        <end position="23"/>
    </location>
</feature>
<keyword evidence="5" id="KW-1185">Reference proteome</keyword>
<dbReference type="VEuPathDB" id="PlasmoDB:C922_01255"/>
<feature type="chain" id="PRO_5004888319" evidence="3">
    <location>
        <begin position="24"/>
        <end position="554"/>
    </location>
</feature>
<evidence type="ECO:0000256" key="1">
    <source>
        <dbReference type="SAM" id="MobiDB-lite"/>
    </source>
</evidence>
<feature type="transmembrane region" description="Helical" evidence="2">
    <location>
        <begin position="489"/>
        <end position="512"/>
    </location>
</feature>
<feature type="compositionally biased region" description="Basic and acidic residues" evidence="1">
    <location>
        <begin position="275"/>
        <end position="298"/>
    </location>
</feature>
<dbReference type="GeneID" id="20036529"/>
<keyword evidence="2" id="KW-0472">Membrane</keyword>
<gene>
    <name evidence="4" type="ORF">C922_01255</name>
</gene>
<accession>W7ARY0</accession>
<evidence type="ECO:0000256" key="2">
    <source>
        <dbReference type="SAM" id="Phobius"/>
    </source>
</evidence>
<feature type="compositionally biased region" description="Acidic residues" evidence="1">
    <location>
        <begin position="74"/>
        <end position="99"/>
    </location>
</feature>
<dbReference type="RefSeq" id="XP_008815084.1">
    <property type="nucleotide sequence ID" value="XM_008816862.1"/>
</dbReference>
<feature type="region of interest" description="Disordered" evidence="1">
    <location>
        <begin position="275"/>
        <end position="309"/>
    </location>
</feature>
<protein>
    <submittedName>
        <fullName evidence="4">Uncharacterized protein</fullName>
    </submittedName>
</protein>
<evidence type="ECO:0000313" key="5">
    <source>
        <dbReference type="Proteomes" id="UP000030640"/>
    </source>
</evidence>
<reference evidence="4 5" key="1">
    <citation type="submission" date="2013-02" db="EMBL/GenBank/DDBJ databases">
        <title>The Genome Sequence of Plasmodium inui San Antonio 1.</title>
        <authorList>
            <consortium name="The Broad Institute Genome Sequencing Platform"/>
            <consortium name="The Broad Institute Genome Sequencing Center for Infectious Disease"/>
            <person name="Neafsey D."/>
            <person name="Cheeseman I."/>
            <person name="Volkman S."/>
            <person name="Adams J."/>
            <person name="Walker B."/>
            <person name="Young S.K."/>
            <person name="Zeng Q."/>
            <person name="Gargeya S."/>
            <person name="Fitzgerald M."/>
            <person name="Haas B."/>
            <person name="Abouelleil A."/>
            <person name="Alvarado L."/>
            <person name="Arachchi H.M."/>
            <person name="Berlin A.M."/>
            <person name="Chapman S.B."/>
            <person name="Dewar J."/>
            <person name="Goldberg J."/>
            <person name="Griggs A."/>
            <person name="Gujja S."/>
            <person name="Hansen M."/>
            <person name="Howarth C."/>
            <person name="Imamovic A."/>
            <person name="Larimer J."/>
            <person name="McCowan C."/>
            <person name="Murphy C."/>
            <person name="Neiman D."/>
            <person name="Pearson M."/>
            <person name="Priest M."/>
            <person name="Roberts A."/>
            <person name="Saif S."/>
            <person name="Shea T."/>
            <person name="Sisk P."/>
            <person name="Sykes S."/>
            <person name="Wortman J."/>
            <person name="Nusbaum C."/>
            <person name="Birren B."/>
        </authorList>
    </citation>
    <scope>NUCLEOTIDE SEQUENCE [LARGE SCALE GENOMIC DNA]</scope>
    <source>
        <strain evidence="4 5">San Antonio 1</strain>
    </source>
</reference>
<feature type="compositionally biased region" description="Basic and acidic residues" evidence="1">
    <location>
        <begin position="441"/>
        <end position="454"/>
    </location>
</feature>
<dbReference type="AlphaFoldDB" id="W7ARY0"/>
<organism evidence="4 5">
    <name type="scientific">Plasmodium inui San Antonio 1</name>
    <dbReference type="NCBI Taxonomy" id="1237626"/>
    <lineage>
        <taxon>Eukaryota</taxon>
        <taxon>Sar</taxon>
        <taxon>Alveolata</taxon>
        <taxon>Apicomplexa</taxon>
        <taxon>Aconoidasida</taxon>
        <taxon>Haemosporida</taxon>
        <taxon>Plasmodiidae</taxon>
        <taxon>Plasmodium</taxon>
        <taxon>Plasmodium (Plasmodium)</taxon>
    </lineage>
</organism>
<feature type="compositionally biased region" description="Polar residues" evidence="1">
    <location>
        <begin position="299"/>
        <end position="309"/>
    </location>
</feature>
<name>W7ARY0_9APIC</name>
<keyword evidence="2" id="KW-0812">Transmembrane</keyword>
<evidence type="ECO:0000256" key="3">
    <source>
        <dbReference type="SAM" id="SignalP"/>
    </source>
</evidence>
<keyword evidence="2" id="KW-1133">Transmembrane helix</keyword>
<dbReference type="Proteomes" id="UP000030640">
    <property type="component" value="Unassembled WGS sequence"/>
</dbReference>
<keyword evidence="3" id="KW-0732">Signal</keyword>